<dbReference type="SUPFAM" id="SSF53850">
    <property type="entry name" value="Periplasmic binding protein-like II"/>
    <property type="match status" value="1"/>
</dbReference>
<dbReference type="Pfam" id="PF00126">
    <property type="entry name" value="HTH_1"/>
    <property type="match status" value="1"/>
</dbReference>
<dbReference type="SUPFAM" id="SSF46785">
    <property type="entry name" value="Winged helix' DNA-binding domain"/>
    <property type="match status" value="1"/>
</dbReference>
<dbReference type="Gene3D" id="1.10.10.10">
    <property type="entry name" value="Winged helix-like DNA-binding domain superfamily/Winged helix DNA-binding domain"/>
    <property type="match status" value="1"/>
</dbReference>
<organism evidence="6 7">
    <name type="scientific">Massilia jejuensis</name>
    <dbReference type="NCBI Taxonomy" id="648894"/>
    <lineage>
        <taxon>Bacteria</taxon>
        <taxon>Pseudomonadati</taxon>
        <taxon>Pseudomonadota</taxon>
        <taxon>Betaproteobacteria</taxon>
        <taxon>Burkholderiales</taxon>
        <taxon>Oxalobacteraceae</taxon>
        <taxon>Telluria group</taxon>
        <taxon>Massilia</taxon>
    </lineage>
</organism>
<keyword evidence="3" id="KW-0238">DNA-binding</keyword>
<accession>A0ABW0PN06</accession>
<evidence type="ECO:0000313" key="7">
    <source>
        <dbReference type="Proteomes" id="UP001596031"/>
    </source>
</evidence>
<dbReference type="InterPro" id="IPR036390">
    <property type="entry name" value="WH_DNA-bd_sf"/>
</dbReference>
<protein>
    <submittedName>
        <fullName evidence="6">LysR family transcriptional regulator</fullName>
    </submittedName>
</protein>
<dbReference type="PANTHER" id="PTHR30537">
    <property type="entry name" value="HTH-TYPE TRANSCRIPTIONAL REGULATOR"/>
    <property type="match status" value="1"/>
</dbReference>
<dbReference type="CDD" id="cd08422">
    <property type="entry name" value="PBP2_CrgA_like"/>
    <property type="match status" value="1"/>
</dbReference>
<keyword evidence="7" id="KW-1185">Reference proteome</keyword>
<keyword evidence="4" id="KW-0804">Transcription</keyword>
<name>A0ABW0PN06_9BURK</name>
<evidence type="ECO:0000256" key="2">
    <source>
        <dbReference type="ARBA" id="ARBA00023015"/>
    </source>
</evidence>
<feature type="domain" description="HTH lysR-type" evidence="5">
    <location>
        <begin position="1"/>
        <end position="60"/>
    </location>
</feature>
<proteinExistence type="inferred from homology"/>
<dbReference type="RefSeq" id="WP_379726328.1">
    <property type="nucleotide sequence ID" value="NZ_JBHSMS010000078.1"/>
</dbReference>
<dbReference type="Gene3D" id="3.40.190.290">
    <property type="match status" value="1"/>
</dbReference>
<dbReference type="Pfam" id="PF03466">
    <property type="entry name" value="LysR_substrate"/>
    <property type="match status" value="1"/>
</dbReference>
<dbReference type="Proteomes" id="UP001596031">
    <property type="component" value="Unassembled WGS sequence"/>
</dbReference>
<dbReference type="InterPro" id="IPR005119">
    <property type="entry name" value="LysR_subst-bd"/>
</dbReference>
<evidence type="ECO:0000256" key="1">
    <source>
        <dbReference type="ARBA" id="ARBA00009437"/>
    </source>
</evidence>
<evidence type="ECO:0000259" key="5">
    <source>
        <dbReference type="PROSITE" id="PS50931"/>
    </source>
</evidence>
<dbReference type="PROSITE" id="PS50931">
    <property type="entry name" value="HTH_LYSR"/>
    <property type="match status" value="1"/>
</dbReference>
<dbReference type="InterPro" id="IPR000847">
    <property type="entry name" value="LysR_HTH_N"/>
</dbReference>
<dbReference type="PANTHER" id="PTHR30537:SF3">
    <property type="entry name" value="TRANSCRIPTIONAL REGULATORY PROTEIN"/>
    <property type="match status" value="1"/>
</dbReference>
<dbReference type="InterPro" id="IPR036388">
    <property type="entry name" value="WH-like_DNA-bd_sf"/>
</dbReference>
<evidence type="ECO:0000256" key="4">
    <source>
        <dbReference type="ARBA" id="ARBA00023163"/>
    </source>
</evidence>
<dbReference type="EMBL" id="JBHSMS010000078">
    <property type="protein sequence ID" value="MFC5513688.1"/>
    <property type="molecule type" value="Genomic_DNA"/>
</dbReference>
<evidence type="ECO:0000313" key="6">
    <source>
        <dbReference type="EMBL" id="MFC5513688.1"/>
    </source>
</evidence>
<comment type="caution">
    <text evidence="6">The sequence shown here is derived from an EMBL/GenBank/DDBJ whole genome shotgun (WGS) entry which is preliminary data.</text>
</comment>
<reference evidence="7" key="1">
    <citation type="journal article" date="2019" name="Int. J. Syst. Evol. Microbiol.">
        <title>The Global Catalogue of Microorganisms (GCM) 10K type strain sequencing project: providing services to taxonomists for standard genome sequencing and annotation.</title>
        <authorList>
            <consortium name="The Broad Institute Genomics Platform"/>
            <consortium name="The Broad Institute Genome Sequencing Center for Infectious Disease"/>
            <person name="Wu L."/>
            <person name="Ma J."/>
        </authorList>
    </citation>
    <scope>NUCLEOTIDE SEQUENCE [LARGE SCALE GENOMIC DNA]</scope>
    <source>
        <strain evidence="7">CCUG 38813</strain>
    </source>
</reference>
<evidence type="ECO:0000256" key="3">
    <source>
        <dbReference type="ARBA" id="ARBA00023125"/>
    </source>
</evidence>
<keyword evidence="2" id="KW-0805">Transcription regulation</keyword>
<comment type="similarity">
    <text evidence="1">Belongs to the LysR transcriptional regulatory family.</text>
</comment>
<gene>
    <name evidence="6" type="ORF">ACFPOU_21535</name>
</gene>
<dbReference type="InterPro" id="IPR058163">
    <property type="entry name" value="LysR-type_TF_proteobact-type"/>
</dbReference>
<sequence>MLNQTDLLRIFCVAAESPSFREAAARLAISPQGVTRAIQQLERHFGEVLFHRSTRQVRVTAFGAQLAARGRDSLLQLDALFQHAGDASETDLPTRVRITAPRSLARMHLLPAIARLALAHPAIIIDLRLADAIADVVDEQIDIGVRLGFMRDNRFVARAVAKMSFVIAAAPALVARTGVPASPAALGALPTTGYVDGASGRVWPWYLADGLGGSQQFTPTSPAFLTDDPEAERDAMLAGVGYGQLPHYLVAAELASGRLVTVLDDFAPPAWDVFVYRPQRGPVAPRIRRVFDAIVEALSDPAPANA</sequence>